<dbReference type="NCBIfam" id="NF006731">
    <property type="entry name" value="PRK09262.1"/>
    <property type="match status" value="1"/>
</dbReference>
<dbReference type="InterPro" id="IPR036704">
    <property type="entry name" value="RraA/RraA-like_sf"/>
</dbReference>
<dbReference type="EMBL" id="JAWDID010000005">
    <property type="protein sequence ID" value="MDU0339208.1"/>
    <property type="molecule type" value="Genomic_DNA"/>
</dbReference>
<proteinExistence type="predicted"/>
<organism evidence="1 2">
    <name type="scientific">Bosea rubneri</name>
    <dbReference type="NCBI Taxonomy" id="3075434"/>
    <lineage>
        <taxon>Bacteria</taxon>
        <taxon>Pseudomonadati</taxon>
        <taxon>Pseudomonadota</taxon>
        <taxon>Alphaproteobacteria</taxon>
        <taxon>Hyphomicrobiales</taxon>
        <taxon>Boseaceae</taxon>
        <taxon>Bosea</taxon>
    </lineage>
</organism>
<dbReference type="Proteomes" id="UP001254257">
    <property type="component" value="Unassembled WGS sequence"/>
</dbReference>
<evidence type="ECO:0000313" key="2">
    <source>
        <dbReference type="Proteomes" id="UP001254257"/>
    </source>
</evidence>
<dbReference type="CDD" id="cd16841">
    <property type="entry name" value="RraA_family"/>
    <property type="match status" value="1"/>
</dbReference>
<dbReference type="PANTHER" id="PTHR33254">
    <property type="entry name" value="4-HYDROXY-4-METHYL-2-OXOGLUTARATE ALDOLASE 3-RELATED"/>
    <property type="match status" value="1"/>
</dbReference>
<dbReference type="RefSeq" id="WP_316017124.1">
    <property type="nucleotide sequence ID" value="NZ_JAWDID010000005.1"/>
</dbReference>
<keyword evidence="2" id="KW-1185">Reference proteome</keyword>
<comment type="caution">
    <text evidence="1">The sequence shown here is derived from an EMBL/GenBank/DDBJ whole genome shotgun (WGS) entry which is preliminary data.</text>
</comment>
<sequence length="223" mass="22868">MSTAPLPPRISPETCQALLAYGSATVFEAQGRRGAFASGIKPVDEAMTVAGTAFTCECPPNDNLTLHAALKMAKPGDVLVCDAHGCTEQGMFGDVMSSCAVGAKLAGLVTDGGVRDSATICEVGFPVFAGGICIKGTIKETLGSLNEPIVLGGVLVRPGDVIIGDADGLVVVPFETVDAVLAACKVRAQKEAAAKQRFASGETPWDVYKLGELLTRKGQASAV</sequence>
<dbReference type="PANTHER" id="PTHR33254:SF16">
    <property type="entry name" value="BLR3842 PROTEIN"/>
    <property type="match status" value="1"/>
</dbReference>
<gene>
    <name evidence="1" type="ORF">RKE40_04930</name>
</gene>
<name>A0ABU3S342_9HYPH</name>
<dbReference type="SUPFAM" id="SSF89562">
    <property type="entry name" value="RraA-like"/>
    <property type="match status" value="1"/>
</dbReference>
<dbReference type="Gene3D" id="3.50.30.40">
    <property type="entry name" value="Ribonuclease E inhibitor RraA/RraA-like"/>
    <property type="match status" value="1"/>
</dbReference>
<reference evidence="1 2" key="1">
    <citation type="submission" date="2023-09" db="EMBL/GenBank/DDBJ databases">
        <title>Whole genome shotgun sequencing (WGS) of Bosea sp. ZW T0_25, isolated from stored onions (Allium cepa).</title>
        <authorList>
            <person name="Stoll D.A."/>
            <person name="Huch M."/>
        </authorList>
    </citation>
    <scope>NUCLEOTIDE SEQUENCE [LARGE SCALE GENOMIC DNA]</scope>
    <source>
        <strain evidence="1 2">ZW T0_25</strain>
    </source>
</reference>
<accession>A0ABU3S342</accession>
<dbReference type="InterPro" id="IPR005493">
    <property type="entry name" value="RraA/RraA-like"/>
</dbReference>
<evidence type="ECO:0000313" key="1">
    <source>
        <dbReference type="EMBL" id="MDU0339208.1"/>
    </source>
</evidence>
<protein>
    <submittedName>
        <fullName evidence="1">4-carboxy-4-hydroxy-2-oxoadipate aldolase/oxaloacetate decarboxylase</fullName>
    </submittedName>
</protein>
<dbReference type="Pfam" id="PF03737">
    <property type="entry name" value="RraA-like"/>
    <property type="match status" value="1"/>
</dbReference>